<evidence type="ECO:0000256" key="1">
    <source>
        <dbReference type="SAM" id="MobiDB-lite"/>
    </source>
</evidence>
<comment type="caution">
    <text evidence="2">The sequence shown here is derived from an EMBL/GenBank/DDBJ whole genome shotgun (WGS) entry which is preliminary data.</text>
</comment>
<reference evidence="3" key="1">
    <citation type="journal article" date="2019" name="Int. J. Syst. Evol. Microbiol.">
        <title>The Global Catalogue of Microorganisms (GCM) 10K type strain sequencing project: providing services to taxonomists for standard genome sequencing and annotation.</title>
        <authorList>
            <consortium name="The Broad Institute Genomics Platform"/>
            <consortium name="The Broad Institute Genome Sequencing Center for Infectious Disease"/>
            <person name="Wu L."/>
            <person name="Ma J."/>
        </authorList>
    </citation>
    <scope>NUCLEOTIDE SEQUENCE [LARGE SCALE GENOMIC DNA]</scope>
    <source>
        <strain evidence="3">JCM 9458</strain>
    </source>
</reference>
<evidence type="ECO:0000313" key="2">
    <source>
        <dbReference type="EMBL" id="GAA3384310.1"/>
    </source>
</evidence>
<dbReference type="Proteomes" id="UP001501676">
    <property type="component" value="Unassembled WGS sequence"/>
</dbReference>
<evidence type="ECO:0000313" key="3">
    <source>
        <dbReference type="Proteomes" id="UP001501676"/>
    </source>
</evidence>
<gene>
    <name evidence="2" type="ORF">GCM10020369_13530</name>
</gene>
<organism evidence="2 3">
    <name type="scientific">Cryptosporangium minutisporangium</name>
    <dbReference type="NCBI Taxonomy" id="113569"/>
    <lineage>
        <taxon>Bacteria</taxon>
        <taxon>Bacillati</taxon>
        <taxon>Actinomycetota</taxon>
        <taxon>Actinomycetes</taxon>
        <taxon>Cryptosporangiales</taxon>
        <taxon>Cryptosporangiaceae</taxon>
        <taxon>Cryptosporangium</taxon>
    </lineage>
</organism>
<name>A0ABP6ST39_9ACTN</name>
<dbReference type="EMBL" id="BAAAYN010000007">
    <property type="protein sequence ID" value="GAA3384310.1"/>
    <property type="molecule type" value="Genomic_DNA"/>
</dbReference>
<proteinExistence type="predicted"/>
<protein>
    <submittedName>
        <fullName evidence="2">Uncharacterized protein</fullName>
    </submittedName>
</protein>
<feature type="region of interest" description="Disordered" evidence="1">
    <location>
        <begin position="38"/>
        <end position="71"/>
    </location>
</feature>
<keyword evidence="3" id="KW-1185">Reference proteome</keyword>
<sequence length="71" mass="7019">MATFGCSVGSEPGGVSEAAGVELMALILADRAERCATDSARRVADPPGRTAPGGRVELLSASDATVGTVDA</sequence>
<accession>A0ABP6ST39</accession>